<gene>
    <name evidence="2" type="ordered locus">Ngar_c03150</name>
    <name evidence="3" type="ordered locus">Ngar_c03450</name>
</gene>
<feature type="compositionally biased region" description="Basic and acidic residues" evidence="1">
    <location>
        <begin position="200"/>
        <end position="211"/>
    </location>
</feature>
<name>K0IEQ0_NITGG</name>
<dbReference type="KEGG" id="nga:Ngar_c03450"/>
<dbReference type="STRING" id="1237085.Ngar_c03150"/>
<dbReference type="HOGENOM" id="CLU_1048141_0_0_2"/>
<evidence type="ECO:0000313" key="3">
    <source>
        <dbReference type="EMBL" id="AFU57293.1"/>
    </source>
</evidence>
<dbReference type="KEGG" id="nga:Ngar_c03150"/>
<reference evidence="2 4" key="1">
    <citation type="journal article" date="2012" name="Environ. Microbiol.">
        <title>The genome of the ammonia-oxidizing Candidatus Nitrososphaera gargensis: insights into metabolic versatility and environmental adaptations.</title>
        <authorList>
            <person name="Spang A."/>
            <person name="Poehlein A."/>
            <person name="Offre P."/>
            <person name="Zumbragel S."/>
            <person name="Haider S."/>
            <person name="Rychlik N."/>
            <person name="Nowka B."/>
            <person name="Schmeisser C."/>
            <person name="Lebedeva E.V."/>
            <person name="Rattei T."/>
            <person name="Bohm C."/>
            <person name="Schmid M."/>
            <person name="Galushko A."/>
            <person name="Hatzenpichler R."/>
            <person name="Weinmaier T."/>
            <person name="Daniel R."/>
            <person name="Schleper C."/>
            <person name="Spieck E."/>
            <person name="Streit W."/>
            <person name="Wagner M."/>
        </authorList>
    </citation>
    <scope>NUCLEOTIDE SEQUENCE [LARGE SCALE GENOMIC DNA]</scope>
    <source>
        <strain evidence="2">Enrichment culture Ga9.2</strain>
        <strain evidence="4">Ga9.2</strain>
    </source>
</reference>
<sequence>MARAFSIRIGDAFADFLETLGDKRKAIENALDLKRKFDAGQLVEVNTLLKGQESDACIFGLKDVDPLSNVADTNCPIKKIYPALKKAENGEELAKFCAKCPWRDHDKVVYKLKTRYTNLFREALENAEVQTIVSVPTTDTPQERHEAATTTMVKATTRVSAKKEGWQSTCYRCGQTVYYHKSVKSSSGKHIPLDNLEERKTHDCPNYEPKLRTQAPVSTTRQEKRWEPRYCDCGIKYTDKSEMAAHVKTVHNRNLTPYEAQEEQA</sequence>
<dbReference type="EMBL" id="CP002408">
    <property type="protein sequence ID" value="AFU57293.1"/>
    <property type="molecule type" value="Genomic_DNA"/>
</dbReference>
<dbReference type="BioCyc" id="CNIT1237085:G1324-315-MONOMER"/>
<dbReference type="RefSeq" id="WP_015017836.1">
    <property type="nucleotide sequence ID" value="NC_018719.1"/>
</dbReference>
<dbReference type="EMBL" id="CP002408">
    <property type="protein sequence ID" value="AFU57263.1"/>
    <property type="molecule type" value="Genomic_DNA"/>
</dbReference>
<evidence type="ECO:0000256" key="1">
    <source>
        <dbReference type="SAM" id="MobiDB-lite"/>
    </source>
</evidence>
<accession>K0IEQ0</accession>
<organism evidence="2 4">
    <name type="scientific">Nitrososphaera gargensis (strain Ga9.2)</name>
    <dbReference type="NCBI Taxonomy" id="1237085"/>
    <lineage>
        <taxon>Archaea</taxon>
        <taxon>Nitrososphaerota</taxon>
        <taxon>Nitrososphaeria</taxon>
        <taxon>Nitrososphaerales</taxon>
        <taxon>Nitrososphaeraceae</taxon>
        <taxon>Nitrososphaera</taxon>
    </lineage>
</organism>
<feature type="region of interest" description="Disordered" evidence="1">
    <location>
        <begin position="200"/>
        <end position="221"/>
    </location>
</feature>
<dbReference type="Proteomes" id="UP000008037">
    <property type="component" value="Chromosome"/>
</dbReference>
<protein>
    <submittedName>
        <fullName evidence="2">Uncharacterized protein</fullName>
    </submittedName>
</protein>
<dbReference type="GeneID" id="13796521"/>
<keyword evidence="4" id="KW-1185">Reference proteome</keyword>
<evidence type="ECO:0000313" key="4">
    <source>
        <dbReference type="Proteomes" id="UP000008037"/>
    </source>
</evidence>
<dbReference type="AlphaFoldDB" id="K0IEQ0"/>
<proteinExistence type="predicted"/>
<dbReference type="InParanoid" id="K0IEQ0"/>
<evidence type="ECO:0000313" key="2">
    <source>
        <dbReference type="EMBL" id="AFU57263.1"/>
    </source>
</evidence>